<protein>
    <submittedName>
        <fullName evidence="2">Uncharacterized protein</fullName>
    </submittedName>
</protein>
<dbReference type="AlphaFoldDB" id="A0A0S4JL74"/>
<feature type="compositionally biased region" description="Polar residues" evidence="1">
    <location>
        <begin position="112"/>
        <end position="124"/>
    </location>
</feature>
<dbReference type="Proteomes" id="UP000051952">
    <property type="component" value="Unassembled WGS sequence"/>
</dbReference>
<keyword evidence="3" id="KW-1185">Reference proteome</keyword>
<dbReference type="OrthoDB" id="251033at2759"/>
<name>A0A0S4JL74_BODSA</name>
<evidence type="ECO:0000313" key="2">
    <source>
        <dbReference type="EMBL" id="CUG90942.1"/>
    </source>
</evidence>
<feature type="region of interest" description="Disordered" evidence="1">
    <location>
        <begin position="101"/>
        <end position="134"/>
    </location>
</feature>
<gene>
    <name evidence="2" type="ORF">BSAL_29400</name>
</gene>
<reference evidence="3" key="1">
    <citation type="submission" date="2015-09" db="EMBL/GenBank/DDBJ databases">
        <authorList>
            <consortium name="Pathogen Informatics"/>
        </authorList>
    </citation>
    <scope>NUCLEOTIDE SEQUENCE [LARGE SCALE GENOMIC DNA]</scope>
    <source>
        <strain evidence="3">Lake Konstanz</strain>
    </source>
</reference>
<sequence length="134" mass="14968">MPPKKDEAPKPKKKAELPKDMCGCGVNTYIPPPKGKKKKVVLIEHRPDCTFQRATCNRYPHLPKCSVCEDLCEYCSGINYWCPHCMENRCLFRNKRDVLGWGPKKDDAAGRPSTTADMNMTMSAPPSAVGGPKK</sequence>
<dbReference type="EMBL" id="CYKH01001877">
    <property type="protein sequence ID" value="CUG90942.1"/>
    <property type="molecule type" value="Genomic_DNA"/>
</dbReference>
<evidence type="ECO:0000256" key="1">
    <source>
        <dbReference type="SAM" id="MobiDB-lite"/>
    </source>
</evidence>
<accession>A0A0S4JL74</accession>
<evidence type="ECO:0000313" key="3">
    <source>
        <dbReference type="Proteomes" id="UP000051952"/>
    </source>
</evidence>
<proteinExistence type="predicted"/>
<dbReference type="VEuPathDB" id="TriTrypDB:BSAL_29400"/>
<organism evidence="2 3">
    <name type="scientific">Bodo saltans</name>
    <name type="common">Flagellated protozoan</name>
    <dbReference type="NCBI Taxonomy" id="75058"/>
    <lineage>
        <taxon>Eukaryota</taxon>
        <taxon>Discoba</taxon>
        <taxon>Euglenozoa</taxon>
        <taxon>Kinetoplastea</taxon>
        <taxon>Metakinetoplastina</taxon>
        <taxon>Eubodonida</taxon>
        <taxon>Bodonidae</taxon>
        <taxon>Bodo</taxon>
    </lineage>
</organism>